<name>A0A2S1RCT1_9ACTN</name>
<evidence type="ECO:0000313" key="2">
    <source>
        <dbReference type="EMBL" id="AWH94088.1"/>
    </source>
</evidence>
<reference evidence="2 3" key="1">
    <citation type="submission" date="2016-04" db="EMBL/GenBank/DDBJ databases">
        <title>Complete genome sequence of Dietzia lutea YIM 80766T, a strain isolated from desert soil in Egypt.</title>
        <authorList>
            <person name="Zhao J."/>
            <person name="Hu B."/>
            <person name="Geng S."/>
            <person name="Nie Y."/>
            <person name="Tang Y."/>
        </authorList>
    </citation>
    <scope>NUCLEOTIDE SEQUENCE [LARGE SCALE GENOMIC DNA]</scope>
    <source>
        <strain evidence="2 3">YIM 80766</strain>
        <plasmid evidence="2 3">unnamed1</plasmid>
    </source>
</reference>
<evidence type="ECO:0000259" key="1">
    <source>
        <dbReference type="Pfam" id="PF05899"/>
    </source>
</evidence>
<feature type="domain" description="(S)-ureidoglycine aminohydrolase cupin" evidence="1">
    <location>
        <begin position="23"/>
        <end position="92"/>
    </location>
</feature>
<dbReference type="EMBL" id="CP015450">
    <property type="protein sequence ID" value="AWH94088.1"/>
    <property type="molecule type" value="Genomic_DNA"/>
</dbReference>
<dbReference type="InterPro" id="IPR008579">
    <property type="entry name" value="UGlyAH_Cupin_dom"/>
</dbReference>
<sequence length="103" mass="11281">MTYPDARIISGDPAAVGLRLFQSDDGRVASGFARHAPSEVWIELPVDEVLLCLEGHVTITPDEGEPVDVRPGELVWLPAGTNATWRFHETTVDVFNVVKRAQA</sequence>
<dbReference type="SUPFAM" id="SSF51182">
    <property type="entry name" value="RmlC-like cupins"/>
    <property type="match status" value="1"/>
</dbReference>
<proteinExistence type="predicted"/>
<dbReference type="Gene3D" id="2.60.120.10">
    <property type="entry name" value="Jelly Rolls"/>
    <property type="match status" value="1"/>
</dbReference>
<dbReference type="KEGG" id="dlu:A6035_17160"/>
<geneLocation type="plasmid" evidence="2 3">
    <name>unnamed1</name>
</geneLocation>
<dbReference type="Proteomes" id="UP000244928">
    <property type="component" value="Plasmid unnamed1"/>
</dbReference>
<dbReference type="InterPro" id="IPR014710">
    <property type="entry name" value="RmlC-like_jellyroll"/>
</dbReference>
<evidence type="ECO:0000313" key="3">
    <source>
        <dbReference type="Proteomes" id="UP000244928"/>
    </source>
</evidence>
<dbReference type="PANTHER" id="PTHR40943:SF1">
    <property type="entry name" value="CYTOPLASMIC PROTEIN"/>
    <property type="match status" value="1"/>
</dbReference>
<accession>A0A2S1RCT1</accession>
<dbReference type="InterPro" id="IPR011051">
    <property type="entry name" value="RmlC_Cupin_sf"/>
</dbReference>
<organism evidence="2 3">
    <name type="scientific">Dietzia lutea</name>
    <dbReference type="NCBI Taxonomy" id="546160"/>
    <lineage>
        <taxon>Bacteria</taxon>
        <taxon>Bacillati</taxon>
        <taxon>Actinomycetota</taxon>
        <taxon>Actinomycetes</taxon>
        <taxon>Mycobacteriales</taxon>
        <taxon>Dietziaceae</taxon>
        <taxon>Dietzia</taxon>
    </lineage>
</organism>
<gene>
    <name evidence="2" type="ORF">A6035_17160</name>
</gene>
<keyword evidence="2" id="KW-0614">Plasmid</keyword>
<protein>
    <recommendedName>
        <fullName evidence="1">(S)-ureidoglycine aminohydrolase cupin domain-containing protein</fullName>
    </recommendedName>
</protein>
<keyword evidence="3" id="KW-1185">Reference proteome</keyword>
<dbReference type="Pfam" id="PF05899">
    <property type="entry name" value="Cupin_3"/>
    <property type="match status" value="1"/>
</dbReference>
<dbReference type="PANTHER" id="PTHR40943">
    <property type="entry name" value="CYTOPLASMIC PROTEIN-RELATED"/>
    <property type="match status" value="1"/>
</dbReference>
<dbReference type="AlphaFoldDB" id="A0A2S1RCT1"/>